<dbReference type="GO" id="GO:0005737">
    <property type="term" value="C:cytoplasm"/>
    <property type="evidence" value="ECO:0007669"/>
    <property type="project" value="UniProtKB-SubCell"/>
</dbReference>
<dbReference type="InterPro" id="IPR036615">
    <property type="entry name" value="Mur_ligase_C_dom_sf"/>
</dbReference>
<proteinExistence type="inferred from homology"/>
<dbReference type="Pfam" id="PF01225">
    <property type="entry name" value="Mur_ligase"/>
    <property type="match status" value="1"/>
</dbReference>
<dbReference type="UniPathway" id="UPA00219"/>
<dbReference type="InterPro" id="IPR005863">
    <property type="entry name" value="UDP-N-AcMur_synth"/>
</dbReference>
<dbReference type="InterPro" id="IPR036565">
    <property type="entry name" value="Mur-like_cat_sf"/>
</dbReference>
<dbReference type="InterPro" id="IPR000713">
    <property type="entry name" value="Mur_ligase_N"/>
</dbReference>
<comment type="subcellular location">
    <subcellularLocation>
        <location evidence="10 11">Cytoplasm</location>
    </subcellularLocation>
</comment>
<evidence type="ECO:0000259" key="12">
    <source>
        <dbReference type="Pfam" id="PF01225"/>
    </source>
</evidence>
<dbReference type="SUPFAM" id="SSF63418">
    <property type="entry name" value="MurE/MurF N-terminal domain"/>
    <property type="match status" value="1"/>
</dbReference>
<dbReference type="Pfam" id="PF02875">
    <property type="entry name" value="Mur_ligase_C"/>
    <property type="match status" value="1"/>
</dbReference>
<evidence type="ECO:0000256" key="11">
    <source>
        <dbReference type="RuleBase" id="RU004136"/>
    </source>
</evidence>
<keyword evidence="3 10" id="KW-0132">Cell division</keyword>
<dbReference type="GO" id="GO:0009252">
    <property type="term" value="P:peptidoglycan biosynthetic process"/>
    <property type="evidence" value="ECO:0007669"/>
    <property type="project" value="UniProtKB-UniRule"/>
</dbReference>
<evidence type="ECO:0000256" key="3">
    <source>
        <dbReference type="ARBA" id="ARBA00022618"/>
    </source>
</evidence>
<keyword evidence="8 10" id="KW-0131">Cell cycle</keyword>
<dbReference type="Pfam" id="PF08245">
    <property type="entry name" value="Mur_ligase_M"/>
    <property type="match status" value="1"/>
</dbReference>
<evidence type="ECO:0000313" key="15">
    <source>
        <dbReference type="EMBL" id="MBB5066805.1"/>
    </source>
</evidence>
<dbReference type="SUPFAM" id="SSF53244">
    <property type="entry name" value="MurD-like peptide ligases, peptide-binding domain"/>
    <property type="match status" value="1"/>
</dbReference>
<reference evidence="15 16" key="1">
    <citation type="submission" date="2020-08" db="EMBL/GenBank/DDBJ databases">
        <title>Genomic Encyclopedia of Type Strains, Phase IV (KMG-V): Genome sequencing to study the core and pangenomes of soil and plant-associated prokaryotes.</title>
        <authorList>
            <person name="Whitman W."/>
        </authorList>
    </citation>
    <scope>NUCLEOTIDE SEQUENCE [LARGE SCALE GENOMIC DNA]</scope>
    <source>
        <strain evidence="15 16">X5P3</strain>
    </source>
</reference>
<dbReference type="InterPro" id="IPR051046">
    <property type="entry name" value="MurCDEF_CellWall_CoF430Synth"/>
</dbReference>
<feature type="binding site" evidence="10">
    <location>
        <begin position="117"/>
        <end position="123"/>
    </location>
    <ligand>
        <name>ATP</name>
        <dbReference type="ChEBI" id="CHEBI:30616"/>
    </ligand>
</feature>
<evidence type="ECO:0000256" key="6">
    <source>
        <dbReference type="ARBA" id="ARBA00022960"/>
    </source>
</evidence>
<evidence type="ECO:0000256" key="4">
    <source>
        <dbReference type="ARBA" id="ARBA00022741"/>
    </source>
</evidence>
<dbReference type="GO" id="GO:0008360">
    <property type="term" value="P:regulation of cell shape"/>
    <property type="evidence" value="ECO:0007669"/>
    <property type="project" value="UniProtKB-KW"/>
</dbReference>
<keyword evidence="9 10" id="KW-0961">Cell wall biogenesis/degradation</keyword>
<dbReference type="InterPro" id="IPR035911">
    <property type="entry name" value="MurE/MurF_N"/>
</dbReference>
<dbReference type="InterPro" id="IPR004101">
    <property type="entry name" value="Mur_ligase_C"/>
</dbReference>
<evidence type="ECO:0000256" key="10">
    <source>
        <dbReference type="HAMAP-Rule" id="MF_02019"/>
    </source>
</evidence>
<comment type="caution">
    <text evidence="15">The sequence shown here is derived from an EMBL/GenBank/DDBJ whole genome shotgun (WGS) entry which is preliminary data.</text>
</comment>
<protein>
    <recommendedName>
        <fullName evidence="10 11">UDP-N-acetylmuramoyl-tripeptide--D-alanyl-D-alanine ligase</fullName>
        <ecNumber evidence="10 11">6.3.2.10</ecNumber>
    </recommendedName>
    <alternativeName>
        <fullName evidence="10">D-alanyl-D-alanine-adding enzyme</fullName>
    </alternativeName>
</protein>
<dbReference type="GO" id="GO:0051301">
    <property type="term" value="P:cell division"/>
    <property type="evidence" value="ECO:0007669"/>
    <property type="project" value="UniProtKB-KW"/>
</dbReference>
<gene>
    <name evidence="10" type="primary">murF</name>
    <name evidence="15" type="ORF">HDF15_005190</name>
</gene>
<comment type="pathway">
    <text evidence="10 11">Cell wall biogenesis; peptidoglycan biosynthesis.</text>
</comment>
<dbReference type="RefSeq" id="WP_184260993.1">
    <property type="nucleotide sequence ID" value="NZ_JACHIO010000036.1"/>
</dbReference>
<feature type="domain" description="Mur ligase central" evidence="14">
    <location>
        <begin position="115"/>
        <end position="302"/>
    </location>
</feature>
<keyword evidence="2 10" id="KW-0436">Ligase</keyword>
<keyword evidence="6 10" id="KW-0133">Cell shape</keyword>
<dbReference type="GO" id="GO:0071555">
    <property type="term" value="P:cell wall organization"/>
    <property type="evidence" value="ECO:0007669"/>
    <property type="project" value="UniProtKB-KW"/>
</dbReference>
<evidence type="ECO:0000256" key="1">
    <source>
        <dbReference type="ARBA" id="ARBA00022490"/>
    </source>
</evidence>
<dbReference type="Gene3D" id="3.40.1390.10">
    <property type="entry name" value="MurE/MurF, N-terminal domain"/>
    <property type="match status" value="1"/>
</dbReference>
<dbReference type="NCBIfam" id="TIGR01143">
    <property type="entry name" value="murF"/>
    <property type="match status" value="1"/>
</dbReference>
<dbReference type="GO" id="GO:0047480">
    <property type="term" value="F:UDP-N-acetylmuramoyl-tripeptide-D-alanyl-D-alanine ligase activity"/>
    <property type="evidence" value="ECO:0007669"/>
    <property type="project" value="UniProtKB-UniRule"/>
</dbReference>
<evidence type="ECO:0000256" key="5">
    <source>
        <dbReference type="ARBA" id="ARBA00022840"/>
    </source>
</evidence>
<dbReference type="Gene3D" id="3.90.190.20">
    <property type="entry name" value="Mur ligase, C-terminal domain"/>
    <property type="match status" value="1"/>
</dbReference>
<dbReference type="HAMAP" id="MF_02019">
    <property type="entry name" value="MurF"/>
    <property type="match status" value="1"/>
</dbReference>
<dbReference type="PANTHER" id="PTHR43024:SF1">
    <property type="entry name" value="UDP-N-ACETYLMURAMOYL-TRIPEPTIDE--D-ALANYL-D-ALANINE LIGASE"/>
    <property type="match status" value="1"/>
</dbReference>
<dbReference type="SUPFAM" id="SSF53623">
    <property type="entry name" value="MurD-like peptide ligases, catalytic domain"/>
    <property type="match status" value="1"/>
</dbReference>
<keyword evidence="1 10" id="KW-0963">Cytoplasm</keyword>
<sequence>MKLTLGQIADWIHAEGDFDSTALAQGYSIDSRTIGAGELFFAVRGERVDGHDYVEIALADGAVAAVVSMRWLKPATVDEGKLLRVPDEEDDCVLQSMQKLANRVRREWGKRIIGVTGSAGKTTTKECIAQVLSAKFHVLKSEGNLNNGFGMPLQLLKLEPEHEVAVIEMGMNHAGEIRALAKIAEPDWAVVSNVAPVHLEHFPDGIEGIARAKYELVEALPADGIVILNGDDERVASFGKGMRGRTVLYGTLPGLTVRAVEIEEAGLDGTRFRVGIVGRVQKIHLRLMGRHNVLNALAAVAVGLQSGIDLKDCCLALEQMRPTEKRGEVIEWHGAKIINDCYNSNPRALEAMVEALRKTKATRRIVIAGEMLELGPEGAALHRESGVAMAGMDIVVGVRGLAASLVEGAESEGVEAKFVETPEAAGEWLRENLREGDVVLMKASRGVRLEKALVGLETAEKSV</sequence>
<evidence type="ECO:0000256" key="7">
    <source>
        <dbReference type="ARBA" id="ARBA00022984"/>
    </source>
</evidence>
<name>A0A7W7ZVD1_9BACT</name>
<keyword evidence="5 10" id="KW-0067">ATP-binding</keyword>
<evidence type="ECO:0000259" key="14">
    <source>
        <dbReference type="Pfam" id="PF08245"/>
    </source>
</evidence>
<feature type="domain" description="Mur ligase C-terminal" evidence="13">
    <location>
        <begin position="326"/>
        <end position="445"/>
    </location>
</feature>
<organism evidence="15 16">
    <name type="scientific">Granulicella mallensis</name>
    <dbReference type="NCBI Taxonomy" id="940614"/>
    <lineage>
        <taxon>Bacteria</taxon>
        <taxon>Pseudomonadati</taxon>
        <taxon>Acidobacteriota</taxon>
        <taxon>Terriglobia</taxon>
        <taxon>Terriglobales</taxon>
        <taxon>Acidobacteriaceae</taxon>
        <taxon>Granulicella</taxon>
    </lineage>
</organism>
<dbReference type="Proteomes" id="UP000584867">
    <property type="component" value="Unassembled WGS sequence"/>
</dbReference>
<accession>A0A7W7ZVD1</accession>
<comment type="catalytic activity">
    <reaction evidence="10 11">
        <text>D-alanyl-D-alanine + UDP-N-acetyl-alpha-D-muramoyl-L-alanyl-gamma-D-glutamyl-meso-2,6-diaminopimelate + ATP = UDP-N-acetyl-alpha-D-muramoyl-L-alanyl-gamma-D-glutamyl-meso-2,6-diaminopimeloyl-D-alanyl-D-alanine + ADP + phosphate + H(+)</text>
        <dbReference type="Rhea" id="RHEA:28374"/>
        <dbReference type="ChEBI" id="CHEBI:15378"/>
        <dbReference type="ChEBI" id="CHEBI:30616"/>
        <dbReference type="ChEBI" id="CHEBI:43474"/>
        <dbReference type="ChEBI" id="CHEBI:57822"/>
        <dbReference type="ChEBI" id="CHEBI:61386"/>
        <dbReference type="ChEBI" id="CHEBI:83905"/>
        <dbReference type="ChEBI" id="CHEBI:456216"/>
        <dbReference type="EC" id="6.3.2.10"/>
    </reaction>
</comment>
<feature type="domain" description="Mur ligase N-terminal catalytic" evidence="12">
    <location>
        <begin position="26"/>
        <end position="68"/>
    </location>
</feature>
<dbReference type="PANTHER" id="PTHR43024">
    <property type="entry name" value="UDP-N-ACETYLMURAMOYL-TRIPEPTIDE--D-ALANYL-D-ALANINE LIGASE"/>
    <property type="match status" value="1"/>
</dbReference>
<dbReference type="EC" id="6.3.2.10" evidence="10 11"/>
<evidence type="ECO:0000256" key="2">
    <source>
        <dbReference type="ARBA" id="ARBA00022598"/>
    </source>
</evidence>
<keyword evidence="7 10" id="KW-0573">Peptidoglycan synthesis</keyword>
<evidence type="ECO:0000256" key="8">
    <source>
        <dbReference type="ARBA" id="ARBA00023306"/>
    </source>
</evidence>
<dbReference type="GO" id="GO:0005524">
    <property type="term" value="F:ATP binding"/>
    <property type="evidence" value="ECO:0007669"/>
    <property type="project" value="UniProtKB-UniRule"/>
</dbReference>
<evidence type="ECO:0000259" key="13">
    <source>
        <dbReference type="Pfam" id="PF02875"/>
    </source>
</evidence>
<evidence type="ECO:0000313" key="16">
    <source>
        <dbReference type="Proteomes" id="UP000584867"/>
    </source>
</evidence>
<keyword evidence="4 10" id="KW-0547">Nucleotide-binding</keyword>
<dbReference type="AlphaFoldDB" id="A0A7W7ZVD1"/>
<dbReference type="EMBL" id="JACHIO010000036">
    <property type="protein sequence ID" value="MBB5066805.1"/>
    <property type="molecule type" value="Genomic_DNA"/>
</dbReference>
<dbReference type="InterPro" id="IPR013221">
    <property type="entry name" value="Mur_ligase_cen"/>
</dbReference>
<dbReference type="Gene3D" id="3.40.1190.10">
    <property type="entry name" value="Mur-like, catalytic domain"/>
    <property type="match status" value="1"/>
</dbReference>
<comment type="similarity">
    <text evidence="10">Belongs to the MurCDEF family. MurF subfamily.</text>
</comment>
<evidence type="ECO:0000256" key="9">
    <source>
        <dbReference type="ARBA" id="ARBA00023316"/>
    </source>
</evidence>
<comment type="function">
    <text evidence="10 11">Involved in cell wall formation. Catalyzes the final step in the synthesis of UDP-N-acetylmuramoyl-pentapeptide, the precursor of murein.</text>
</comment>